<name>A0ABM5GPL1_9SAUR</name>
<dbReference type="InterPro" id="IPR051496">
    <property type="entry name" value="H-rev107_PLA/AT"/>
</dbReference>
<keyword evidence="2" id="KW-0808">Transferase</keyword>
<proteinExistence type="inferred from homology"/>
<organism evidence="7 8">
    <name type="scientific">Pogona vitticeps</name>
    <name type="common">central bearded dragon</name>
    <dbReference type="NCBI Taxonomy" id="103695"/>
    <lineage>
        <taxon>Eukaryota</taxon>
        <taxon>Metazoa</taxon>
        <taxon>Chordata</taxon>
        <taxon>Craniata</taxon>
        <taxon>Vertebrata</taxon>
        <taxon>Euteleostomi</taxon>
        <taxon>Lepidosauria</taxon>
        <taxon>Squamata</taxon>
        <taxon>Bifurcata</taxon>
        <taxon>Unidentata</taxon>
        <taxon>Episquamata</taxon>
        <taxon>Toxicofera</taxon>
        <taxon>Iguania</taxon>
        <taxon>Acrodonta</taxon>
        <taxon>Agamidae</taxon>
        <taxon>Amphibolurinae</taxon>
        <taxon>Pogona</taxon>
    </lineage>
</organism>
<keyword evidence="5" id="KW-1133">Transmembrane helix</keyword>
<dbReference type="InterPro" id="IPR007053">
    <property type="entry name" value="LRAT_dom"/>
</dbReference>
<dbReference type="PROSITE" id="PS51934">
    <property type="entry name" value="LRAT"/>
    <property type="match status" value="1"/>
</dbReference>
<dbReference type="PANTHER" id="PTHR13943:SF77">
    <property type="entry name" value="LRAT DOMAIN-CONTAINING PROTEIN"/>
    <property type="match status" value="1"/>
</dbReference>
<evidence type="ECO:0000256" key="3">
    <source>
        <dbReference type="ARBA" id="ARBA00022801"/>
    </source>
</evidence>
<evidence type="ECO:0000313" key="7">
    <source>
        <dbReference type="Proteomes" id="UP001652642"/>
    </source>
</evidence>
<keyword evidence="3" id="KW-0378">Hydrolase</keyword>
<evidence type="ECO:0000259" key="6">
    <source>
        <dbReference type="PROSITE" id="PS51934"/>
    </source>
</evidence>
<comment type="similarity">
    <text evidence="1">Belongs to the H-rev107 family.</text>
</comment>
<keyword evidence="4" id="KW-0443">Lipid metabolism</keyword>
<protein>
    <submittedName>
        <fullName evidence="8">Phospholipase A and acyltransferase 1-like isoform X1</fullName>
    </submittedName>
</protein>
<evidence type="ECO:0000313" key="8">
    <source>
        <dbReference type="RefSeq" id="XP_072859603.1"/>
    </source>
</evidence>
<keyword evidence="5" id="KW-0812">Transmembrane</keyword>
<evidence type="ECO:0000256" key="5">
    <source>
        <dbReference type="SAM" id="Phobius"/>
    </source>
</evidence>
<evidence type="ECO:0000256" key="4">
    <source>
        <dbReference type="ARBA" id="ARBA00023098"/>
    </source>
</evidence>
<feature type="domain" description="LRAT" evidence="6">
    <location>
        <begin position="37"/>
        <end position="150"/>
    </location>
</feature>
<dbReference type="Gene3D" id="3.90.1720.10">
    <property type="entry name" value="endopeptidase domain like (from Nostoc punctiforme)"/>
    <property type="match status" value="1"/>
</dbReference>
<keyword evidence="5" id="KW-0472">Membrane</keyword>
<dbReference type="Pfam" id="PF04970">
    <property type="entry name" value="LRAT"/>
    <property type="match status" value="1"/>
</dbReference>
<sequence>MMKHNLGVAVGRMKEAGGGCSRLKHGTLSSDPQRGDLIEIFRPFYKHWAVYVGSGYVVHLASADGVVGDSLASSNTKKALVKIDRLLDACAGDQWRVNNKHDNSRPPKSVEEIVHTALSCVGKEISYNVLLRNCEHFATFIRYDEATSEQAVYFGVFGLFAFFGLLMGLVRN</sequence>
<dbReference type="PANTHER" id="PTHR13943">
    <property type="entry name" value="HRAS-LIKE SUPPRESSOR - RELATED"/>
    <property type="match status" value="1"/>
</dbReference>
<dbReference type="SUPFAM" id="SSF54001">
    <property type="entry name" value="Cysteine proteinases"/>
    <property type="match status" value="1"/>
</dbReference>
<keyword evidence="7" id="KW-1185">Reference proteome</keyword>
<dbReference type="GeneID" id="110084879"/>
<gene>
    <name evidence="8" type="primary">LOC110084879</name>
</gene>
<evidence type="ECO:0000256" key="2">
    <source>
        <dbReference type="ARBA" id="ARBA00022679"/>
    </source>
</evidence>
<dbReference type="RefSeq" id="XP_072859603.1">
    <property type="nucleotide sequence ID" value="XM_073003502.1"/>
</dbReference>
<reference evidence="8" key="1">
    <citation type="submission" date="2025-08" db="UniProtKB">
        <authorList>
            <consortium name="RefSeq"/>
        </authorList>
    </citation>
    <scope>IDENTIFICATION</scope>
</reference>
<evidence type="ECO:0000256" key="1">
    <source>
        <dbReference type="ARBA" id="ARBA00007824"/>
    </source>
</evidence>
<accession>A0ABM5GPL1</accession>
<feature type="transmembrane region" description="Helical" evidence="5">
    <location>
        <begin position="151"/>
        <end position="170"/>
    </location>
</feature>
<dbReference type="Proteomes" id="UP001652642">
    <property type="component" value="Chromosome 6"/>
</dbReference>
<dbReference type="InterPro" id="IPR038765">
    <property type="entry name" value="Papain-like_cys_pep_sf"/>
</dbReference>